<protein>
    <submittedName>
        <fullName evidence="1">17488_t:CDS:1</fullName>
    </submittedName>
</protein>
<organism evidence="1 2">
    <name type="scientific">Cetraspora pellucida</name>
    <dbReference type="NCBI Taxonomy" id="1433469"/>
    <lineage>
        <taxon>Eukaryota</taxon>
        <taxon>Fungi</taxon>
        <taxon>Fungi incertae sedis</taxon>
        <taxon>Mucoromycota</taxon>
        <taxon>Glomeromycotina</taxon>
        <taxon>Glomeromycetes</taxon>
        <taxon>Diversisporales</taxon>
        <taxon>Gigasporaceae</taxon>
        <taxon>Cetraspora</taxon>
    </lineage>
</organism>
<feature type="non-terminal residue" evidence="1">
    <location>
        <position position="78"/>
    </location>
</feature>
<dbReference type="OrthoDB" id="10405176at2759"/>
<comment type="caution">
    <text evidence="1">The sequence shown here is derived from an EMBL/GenBank/DDBJ whole genome shotgun (WGS) entry which is preliminary data.</text>
</comment>
<proteinExistence type="predicted"/>
<reference evidence="1" key="1">
    <citation type="submission" date="2021-06" db="EMBL/GenBank/DDBJ databases">
        <authorList>
            <person name="Kallberg Y."/>
            <person name="Tangrot J."/>
            <person name="Rosling A."/>
        </authorList>
    </citation>
    <scope>NUCLEOTIDE SEQUENCE</scope>
    <source>
        <strain evidence="1">FL966</strain>
    </source>
</reference>
<sequence>MKQSFKDKKDNALNTIKLVKKQLDNQEKETYLHQLSTNKCYTNNCLTKINHNNGLIKYKQIQNYTKTKLDVFLLVIIE</sequence>
<accession>A0A9N9PFK3</accession>
<evidence type="ECO:0000313" key="2">
    <source>
        <dbReference type="Proteomes" id="UP000789759"/>
    </source>
</evidence>
<dbReference type="EMBL" id="CAJVQA010043146">
    <property type="protein sequence ID" value="CAG8815510.1"/>
    <property type="molecule type" value="Genomic_DNA"/>
</dbReference>
<name>A0A9N9PFK3_9GLOM</name>
<dbReference type="Proteomes" id="UP000789759">
    <property type="component" value="Unassembled WGS sequence"/>
</dbReference>
<evidence type="ECO:0000313" key="1">
    <source>
        <dbReference type="EMBL" id="CAG8815510.1"/>
    </source>
</evidence>
<keyword evidence="2" id="KW-1185">Reference proteome</keyword>
<dbReference type="AlphaFoldDB" id="A0A9N9PFK3"/>
<gene>
    <name evidence="1" type="ORF">CPELLU_LOCUS19143</name>
</gene>